<keyword evidence="2" id="KW-0067">ATP-binding</keyword>
<keyword evidence="5" id="KW-1185">Reference proteome</keyword>
<comment type="caution">
    <text evidence="4">The sequence shown here is derived from an EMBL/GenBank/DDBJ whole genome shotgun (WGS) entry which is preliminary data.</text>
</comment>
<evidence type="ECO:0000259" key="3">
    <source>
        <dbReference type="PROSITE" id="PS50043"/>
    </source>
</evidence>
<dbReference type="PROSITE" id="PS00622">
    <property type="entry name" value="HTH_LUXR_1"/>
    <property type="match status" value="1"/>
</dbReference>
<dbReference type="Gene3D" id="1.25.40.10">
    <property type="entry name" value="Tetratricopeptide repeat domain"/>
    <property type="match status" value="2"/>
</dbReference>
<dbReference type="Pfam" id="PF00196">
    <property type="entry name" value="GerE"/>
    <property type="match status" value="1"/>
</dbReference>
<dbReference type="PANTHER" id="PTHR16305">
    <property type="entry name" value="TESTICULAR SOLUBLE ADENYLYL CYCLASE"/>
    <property type="match status" value="1"/>
</dbReference>
<accession>A0ABS4VX90</accession>
<protein>
    <submittedName>
        <fullName evidence="4">DNA-binding NarL/FixJ family response regulator</fullName>
    </submittedName>
</protein>
<dbReference type="InterPro" id="IPR011990">
    <property type="entry name" value="TPR-like_helical_dom_sf"/>
</dbReference>
<reference evidence="4 5" key="1">
    <citation type="submission" date="2021-03" db="EMBL/GenBank/DDBJ databases">
        <title>Sequencing the genomes of 1000 actinobacteria strains.</title>
        <authorList>
            <person name="Klenk H.-P."/>
        </authorList>
    </citation>
    <scope>NUCLEOTIDE SEQUENCE [LARGE SCALE GENOMIC DNA]</scope>
    <source>
        <strain evidence="4 5">DSM 45256</strain>
    </source>
</reference>
<dbReference type="SUPFAM" id="SSF48452">
    <property type="entry name" value="TPR-like"/>
    <property type="match status" value="1"/>
</dbReference>
<dbReference type="SMART" id="SM00421">
    <property type="entry name" value="HTH_LUXR"/>
    <property type="match status" value="1"/>
</dbReference>
<dbReference type="SUPFAM" id="SSF46894">
    <property type="entry name" value="C-terminal effector domain of the bipartite response regulators"/>
    <property type="match status" value="1"/>
</dbReference>
<dbReference type="InterPro" id="IPR036388">
    <property type="entry name" value="WH-like_DNA-bd_sf"/>
</dbReference>
<dbReference type="GO" id="GO:0003677">
    <property type="term" value="F:DNA binding"/>
    <property type="evidence" value="ECO:0007669"/>
    <property type="project" value="UniProtKB-KW"/>
</dbReference>
<dbReference type="PROSITE" id="PS50043">
    <property type="entry name" value="HTH_LUXR_2"/>
    <property type="match status" value="1"/>
</dbReference>
<feature type="domain" description="HTH luxR-type" evidence="3">
    <location>
        <begin position="603"/>
        <end position="667"/>
    </location>
</feature>
<dbReference type="InterPro" id="IPR016032">
    <property type="entry name" value="Sig_transdc_resp-reg_C-effctor"/>
</dbReference>
<evidence type="ECO:0000256" key="2">
    <source>
        <dbReference type="ARBA" id="ARBA00022840"/>
    </source>
</evidence>
<dbReference type="RefSeq" id="WP_210029804.1">
    <property type="nucleotide sequence ID" value="NZ_JAGINU010000001.1"/>
</dbReference>
<evidence type="ECO:0000313" key="5">
    <source>
        <dbReference type="Proteomes" id="UP001519295"/>
    </source>
</evidence>
<dbReference type="CDD" id="cd06170">
    <property type="entry name" value="LuxR_C_like"/>
    <property type="match status" value="1"/>
</dbReference>
<keyword evidence="1" id="KW-0547">Nucleotide-binding</keyword>
<dbReference type="InterPro" id="IPR000792">
    <property type="entry name" value="Tscrpt_reg_LuxR_C"/>
</dbReference>
<dbReference type="Gene3D" id="1.10.10.10">
    <property type="entry name" value="Winged helix-like DNA-binding domain superfamily/Winged helix DNA-binding domain"/>
    <property type="match status" value="1"/>
</dbReference>
<name>A0ABS4VX90_9PSEU</name>
<evidence type="ECO:0000256" key="1">
    <source>
        <dbReference type="ARBA" id="ARBA00022741"/>
    </source>
</evidence>
<organism evidence="4 5">
    <name type="scientific">Pseudonocardia parietis</name>
    <dbReference type="NCBI Taxonomy" id="570936"/>
    <lineage>
        <taxon>Bacteria</taxon>
        <taxon>Bacillati</taxon>
        <taxon>Actinomycetota</taxon>
        <taxon>Actinomycetes</taxon>
        <taxon>Pseudonocardiales</taxon>
        <taxon>Pseudonocardiaceae</taxon>
        <taxon>Pseudonocardia</taxon>
    </lineage>
</organism>
<dbReference type="PANTHER" id="PTHR16305:SF35">
    <property type="entry name" value="TRANSCRIPTIONAL ACTIVATOR DOMAIN"/>
    <property type="match status" value="1"/>
</dbReference>
<dbReference type="EMBL" id="JAGINU010000001">
    <property type="protein sequence ID" value="MBP2368524.1"/>
    <property type="molecule type" value="Genomic_DNA"/>
</dbReference>
<dbReference type="Proteomes" id="UP001519295">
    <property type="component" value="Unassembled WGS sequence"/>
</dbReference>
<dbReference type="PRINTS" id="PR00038">
    <property type="entry name" value="HTHLUXR"/>
</dbReference>
<sequence length="667" mass="70117">MGPRSAARSVLVRLARLPIEAVRMARAAAVLGDGAALDLVADLAGIDDEQRAAAADALVRAEILRDEPLVGFVHPLVRDAVHHDVSPVERAQAHRRAARLLADRSAPPERIAAHLLAVPPRGEPWVVETALAAAGVAARTGAADAAVEHLRRALAEPPPAALRTEVLLQLGRAELLTRGPDAVQHLLEASAALADPGARAGVAQLLGRGLLFTGDPAAAADLARRAAAELPPGHEDLRARLSAFELMAVFFGGGDPDTLRRLEPHRVLPVPDGLGAKMLAAVAAQEWAYAGGSSEVCAELARQALDGGALLAADFELLGMTALVTLVLADSEAAPAAMDAAQADAHRCGSLFTKAAVSLWRGFALLRFGELADAERSIRTGLDEFVQWGFGDVGAQVHGAAFLSAVLRERGDLPGARRALELAHDPGDASEAARYWSHHRLELLVAEGRLAQALPVADDAARRFGFLRHPVDTPWRSPRAVALHGLGRHDEALALLADELDLARAWGAPGTVARTLRILGTLRRDPDQLRTAAEITAGTPARLEHVKALAALGAALRHSGRVREAREPLRRAVELAEACSAPGLVDHARTELYAAGGRARATASTGPASLTASERRVVGLAVHGATNRDIAQALFVTPKTVELHLSNAYRKLAISSRRELAGALATA</sequence>
<keyword evidence="4" id="KW-0238">DNA-binding</keyword>
<proteinExistence type="predicted"/>
<gene>
    <name evidence="4" type="ORF">JOF36_004220</name>
</gene>
<evidence type="ECO:0000313" key="4">
    <source>
        <dbReference type="EMBL" id="MBP2368524.1"/>
    </source>
</evidence>